<dbReference type="AlphaFoldDB" id="A0AAV5MWJ8"/>
<accession>A0AAV5MWJ8</accession>
<organism evidence="1 2">
    <name type="scientific">Rubroshorea leprosula</name>
    <dbReference type="NCBI Taxonomy" id="152421"/>
    <lineage>
        <taxon>Eukaryota</taxon>
        <taxon>Viridiplantae</taxon>
        <taxon>Streptophyta</taxon>
        <taxon>Embryophyta</taxon>
        <taxon>Tracheophyta</taxon>
        <taxon>Spermatophyta</taxon>
        <taxon>Magnoliopsida</taxon>
        <taxon>eudicotyledons</taxon>
        <taxon>Gunneridae</taxon>
        <taxon>Pentapetalae</taxon>
        <taxon>rosids</taxon>
        <taxon>malvids</taxon>
        <taxon>Malvales</taxon>
        <taxon>Dipterocarpaceae</taxon>
        <taxon>Rubroshorea</taxon>
    </lineage>
</organism>
<comment type="caution">
    <text evidence="1">The sequence shown here is derived from an EMBL/GenBank/DDBJ whole genome shotgun (WGS) entry which is preliminary data.</text>
</comment>
<dbReference type="EMBL" id="BPVZ01002646">
    <property type="protein sequence ID" value="GKV53992.1"/>
    <property type="molecule type" value="Genomic_DNA"/>
</dbReference>
<name>A0AAV5MWJ8_9ROSI</name>
<sequence length="127" mass="13581">MAEAAFSEEGKGGFQCGIGWFSLWSKDPPIHSKSKAGFLCHPSSCRTPFQCSGTIASEGRLLGWGPKRSALAATFPFPTSLGVVVRKMPMPTDTHIGIVSGNHHPRIPDRESIAWPCNSGNENAKSA</sequence>
<reference evidence="1 2" key="1">
    <citation type="journal article" date="2021" name="Commun. Biol.">
        <title>The genome of Shorea leprosula (Dipterocarpaceae) highlights the ecological relevance of drought in aseasonal tropical rainforests.</title>
        <authorList>
            <person name="Ng K.K.S."/>
            <person name="Kobayashi M.J."/>
            <person name="Fawcett J.A."/>
            <person name="Hatakeyama M."/>
            <person name="Paape T."/>
            <person name="Ng C.H."/>
            <person name="Ang C.C."/>
            <person name="Tnah L.H."/>
            <person name="Lee C.T."/>
            <person name="Nishiyama T."/>
            <person name="Sese J."/>
            <person name="O'Brien M.J."/>
            <person name="Copetti D."/>
            <person name="Mohd Noor M.I."/>
            <person name="Ong R.C."/>
            <person name="Putra M."/>
            <person name="Sireger I.Z."/>
            <person name="Indrioko S."/>
            <person name="Kosugi Y."/>
            <person name="Izuno A."/>
            <person name="Isagi Y."/>
            <person name="Lee S.L."/>
            <person name="Shimizu K.K."/>
        </authorList>
    </citation>
    <scope>NUCLEOTIDE SEQUENCE [LARGE SCALE GENOMIC DNA]</scope>
    <source>
        <strain evidence="1">214</strain>
    </source>
</reference>
<keyword evidence="2" id="KW-1185">Reference proteome</keyword>
<gene>
    <name evidence="1" type="ORF">SLEP1_g60502</name>
</gene>
<dbReference type="Proteomes" id="UP001054252">
    <property type="component" value="Unassembled WGS sequence"/>
</dbReference>
<evidence type="ECO:0000313" key="1">
    <source>
        <dbReference type="EMBL" id="GKV53992.1"/>
    </source>
</evidence>
<protein>
    <submittedName>
        <fullName evidence="1">Uncharacterized protein</fullName>
    </submittedName>
</protein>
<evidence type="ECO:0000313" key="2">
    <source>
        <dbReference type="Proteomes" id="UP001054252"/>
    </source>
</evidence>
<proteinExistence type="predicted"/>